<evidence type="ECO:0000313" key="3">
    <source>
        <dbReference type="Proteomes" id="UP000095705"/>
    </source>
</evidence>
<evidence type="ECO:0000313" key="2">
    <source>
        <dbReference type="EMBL" id="OEJ33509.1"/>
    </source>
</evidence>
<dbReference type="Proteomes" id="UP000095705">
    <property type="component" value="Unassembled WGS sequence"/>
</dbReference>
<feature type="region of interest" description="Disordered" evidence="1">
    <location>
        <begin position="282"/>
        <end position="303"/>
    </location>
</feature>
<reference evidence="2 3" key="1">
    <citation type="submission" date="2016-08" db="EMBL/GenBank/DDBJ databases">
        <title>The complete genome of Streptomyces subrutilus 10-1-1.</title>
        <authorList>
            <person name="Chen X."/>
        </authorList>
    </citation>
    <scope>NUCLEOTIDE SEQUENCE [LARGE SCALE GENOMIC DNA]</scope>
    <source>
        <strain evidence="2 3">10-1-1</strain>
    </source>
</reference>
<comment type="caution">
    <text evidence="2">The sequence shown here is derived from an EMBL/GenBank/DDBJ whole genome shotgun (WGS) entry which is preliminary data.</text>
</comment>
<organism evidence="2 3">
    <name type="scientific">Streptomyces subrutilus</name>
    <dbReference type="NCBI Taxonomy" id="36818"/>
    <lineage>
        <taxon>Bacteria</taxon>
        <taxon>Bacillati</taxon>
        <taxon>Actinomycetota</taxon>
        <taxon>Actinomycetes</taxon>
        <taxon>Kitasatosporales</taxon>
        <taxon>Streptomycetaceae</taxon>
        <taxon>Streptomyces</taxon>
    </lineage>
</organism>
<keyword evidence="3" id="KW-1185">Reference proteome</keyword>
<accession>A0A1E5PVD3</accession>
<name>A0A1E5PVD3_9ACTN</name>
<dbReference type="EMBL" id="MEHK01000001">
    <property type="protein sequence ID" value="OEJ33509.1"/>
    <property type="molecule type" value="Genomic_DNA"/>
</dbReference>
<evidence type="ECO:0000256" key="1">
    <source>
        <dbReference type="SAM" id="MobiDB-lite"/>
    </source>
</evidence>
<dbReference type="OrthoDB" id="3290487at2"/>
<gene>
    <name evidence="2" type="ORF">BGK67_21180</name>
</gene>
<dbReference type="AlphaFoldDB" id="A0A1E5PVD3"/>
<protein>
    <submittedName>
        <fullName evidence="2">Uncharacterized protein</fullName>
    </submittedName>
</protein>
<proteinExistence type="predicted"/>
<sequence>MTYNLLTVDFISPETMAVALAGCLDIAVGDVDVADADGDPGLRNWDAPVSCEYRPVFGDVTWSLGIYADERVADQPLEPDLAARFAKAAATTVLFPAPEAPPSAYWVVTQEGILTRARLELSDEDPPLYTVTAVEAPVPRFPHATVTRFAEIVREQRPDTPVADGFAASVERVRQSAAEPTRAALDDVTGSPVWSAKDNLVAWERVIAHMESGWAPSGWYPAELYRERLEARDALADISSRLPRDLTPLLDEALERLDRRFAAATAEDDAGLLRRELADASSTGNSTGWWWSRRPEPAPWGRP</sequence>
<feature type="compositionally biased region" description="Low complexity" evidence="1">
    <location>
        <begin position="282"/>
        <end position="292"/>
    </location>
</feature>